<dbReference type="RefSeq" id="WP_123220206.1">
    <property type="nucleotide sequence ID" value="NZ_QIBZ01000026.1"/>
</dbReference>
<protein>
    <recommendedName>
        <fullName evidence="3">DUF4258 domain-containing protein</fullName>
    </recommendedName>
</protein>
<reference evidence="2" key="1">
    <citation type="submission" date="2018-05" db="EMBL/GenBank/DDBJ databases">
        <title>Genome Sequencing of selected type strains of the family Eggerthellaceae.</title>
        <authorList>
            <person name="Danylec N."/>
            <person name="Stoll D.A."/>
            <person name="Doetsch A."/>
            <person name="Huch M."/>
        </authorList>
    </citation>
    <scope>NUCLEOTIDE SEQUENCE [LARGE SCALE GENOMIC DNA]</scope>
    <source>
        <strain evidence="2">DSM 22006</strain>
    </source>
</reference>
<evidence type="ECO:0008006" key="3">
    <source>
        <dbReference type="Google" id="ProtNLM"/>
    </source>
</evidence>
<keyword evidence="2" id="KW-1185">Reference proteome</keyword>
<dbReference type="Proteomes" id="UP000271472">
    <property type="component" value="Unassembled WGS sequence"/>
</dbReference>
<evidence type="ECO:0000313" key="2">
    <source>
        <dbReference type="Proteomes" id="UP000271472"/>
    </source>
</evidence>
<dbReference type="OrthoDB" id="3237719at2"/>
<sequence length="88" mass="10067">MAPEIHPNALKHLTRDEVLSAWGNVVKSIQRENDDEPPRWLCVGWLPDGRSVELIAVETIFGWLIIHAMSPVQPKFAKEIAQTERRAR</sequence>
<gene>
    <name evidence="1" type="ORF">DMP05_09425</name>
</gene>
<dbReference type="EMBL" id="QIBZ01000026">
    <property type="protein sequence ID" value="RNM32726.1"/>
    <property type="molecule type" value="Genomic_DNA"/>
</dbReference>
<evidence type="ECO:0000313" key="1">
    <source>
        <dbReference type="EMBL" id="RNM32726.1"/>
    </source>
</evidence>
<name>A0A3N0I803_9ACTN</name>
<comment type="caution">
    <text evidence="1">The sequence shown here is derived from an EMBL/GenBank/DDBJ whole genome shotgun (WGS) entry which is preliminary data.</text>
</comment>
<organism evidence="1 2">
    <name type="scientific">Slackia isoflavoniconvertens</name>
    <dbReference type="NCBI Taxonomy" id="572010"/>
    <lineage>
        <taxon>Bacteria</taxon>
        <taxon>Bacillati</taxon>
        <taxon>Actinomycetota</taxon>
        <taxon>Coriobacteriia</taxon>
        <taxon>Eggerthellales</taxon>
        <taxon>Eggerthellaceae</taxon>
        <taxon>Slackia</taxon>
    </lineage>
</organism>
<accession>A0A3N0I803</accession>
<proteinExistence type="predicted"/>
<dbReference type="AlphaFoldDB" id="A0A3N0I803"/>